<gene>
    <name evidence="3" type="ORF">ODALV1_LOCUS27665</name>
</gene>
<protein>
    <submittedName>
        <fullName evidence="3">Uncharacterized protein</fullName>
    </submittedName>
</protein>
<sequence>MCTKCAPILCVLALSSISTADNLIIGPFEKLLQIMNIQKQHMYPHFLEHSNYAPIENLDELLSPFEGCNILLTNFRGINIKPTNYPILLREFQLALHTFSDDPRLPELILVPNGMSPFVNSSNILETNCSLSPLLSNGNFYYCMMLNFIEYAMKTRPLLCQVRIDLYPQDYLFTTLLEFKLRNTWMLRTKYPLTFHYNPVGSVILTNRRWQPVNILVVKDQFERQSEWFLNELILRWFNELIDVTHCQEGKCSTYSDIFLLVTTKFIKSQSNSLSRIVSKSVVTFDVETVTSEDSGNAVILHDILGKIWDLSFKIVLSKLNSFYRNHLIRWKNTNVFEELRFLPKFNDRDFSCKNNPYSFVSTHMKASLSAYDRTVVAKLVRDVSINMVKLIIPNATFIKGGEHKCVKLNSIQNWNGIYNLIYTELQTINQSSYIYVPLLMNNPLQTFKFLSCGKPFAKFVGFEEFVSIFEWNIWLTVIIFIVGVFPILFHCVEKANFVVKPENVGVLPKRFSTNDFMQSIVVLLEEGEAFTGSDLKLSSLKWMLASLLIAGTVLSNAYKYDNVYNIIAPKKLIPYRQIGQLTKHNFKIYTLLHVEADNFKFTTWPLRKLRMESLHQIVGTKYQRRGYRNISFCSEVMKLSERTSLDKNVANQSRHLLSITKIHPKTIQILNEIAKLIMYNYITLSLFLKKQWNVVSDAMRVCNRSALIIPELFAAQMAYKLRQDGLKYVYVGKEFLFRETLLLQLRGWIPVNTWGRVGGLETSGIWKWWNDVVAAANGRFAGRESSRASEIVIEKPSMKGNAEIIFQLFCITSAISVFCFLIELSLRAVGKVFFLRMVIWKLRLDIVH</sequence>
<feature type="transmembrane region" description="Helical" evidence="1">
    <location>
        <begin position="472"/>
        <end position="493"/>
    </location>
</feature>
<keyword evidence="1" id="KW-0472">Membrane</keyword>
<organism evidence="3 4">
    <name type="scientific">Orchesella dallaii</name>
    <dbReference type="NCBI Taxonomy" id="48710"/>
    <lineage>
        <taxon>Eukaryota</taxon>
        <taxon>Metazoa</taxon>
        <taxon>Ecdysozoa</taxon>
        <taxon>Arthropoda</taxon>
        <taxon>Hexapoda</taxon>
        <taxon>Collembola</taxon>
        <taxon>Entomobryomorpha</taxon>
        <taxon>Entomobryoidea</taxon>
        <taxon>Orchesellidae</taxon>
        <taxon>Orchesellinae</taxon>
        <taxon>Orchesella</taxon>
    </lineage>
</organism>
<dbReference type="EMBL" id="CAXLJM020000124">
    <property type="protein sequence ID" value="CAL8139054.1"/>
    <property type="molecule type" value="Genomic_DNA"/>
</dbReference>
<keyword evidence="1" id="KW-1133">Transmembrane helix</keyword>
<keyword evidence="2" id="KW-0732">Signal</keyword>
<evidence type="ECO:0000313" key="4">
    <source>
        <dbReference type="Proteomes" id="UP001642540"/>
    </source>
</evidence>
<dbReference type="Proteomes" id="UP001642540">
    <property type="component" value="Unassembled WGS sequence"/>
</dbReference>
<feature type="chain" id="PRO_5047437536" evidence="2">
    <location>
        <begin position="21"/>
        <end position="849"/>
    </location>
</feature>
<accession>A0ABP1RYH0</accession>
<keyword evidence="4" id="KW-1185">Reference proteome</keyword>
<feature type="transmembrane region" description="Helical" evidence="1">
    <location>
        <begin position="805"/>
        <end position="827"/>
    </location>
</feature>
<name>A0ABP1RYH0_9HEXA</name>
<comment type="caution">
    <text evidence="3">The sequence shown here is derived from an EMBL/GenBank/DDBJ whole genome shotgun (WGS) entry which is preliminary data.</text>
</comment>
<evidence type="ECO:0000313" key="3">
    <source>
        <dbReference type="EMBL" id="CAL8139054.1"/>
    </source>
</evidence>
<feature type="signal peptide" evidence="2">
    <location>
        <begin position="1"/>
        <end position="20"/>
    </location>
</feature>
<evidence type="ECO:0000256" key="2">
    <source>
        <dbReference type="SAM" id="SignalP"/>
    </source>
</evidence>
<keyword evidence="1" id="KW-0812">Transmembrane</keyword>
<reference evidence="3 4" key="1">
    <citation type="submission" date="2024-08" db="EMBL/GenBank/DDBJ databases">
        <authorList>
            <person name="Cucini C."/>
            <person name="Frati F."/>
        </authorList>
    </citation>
    <scope>NUCLEOTIDE SEQUENCE [LARGE SCALE GENOMIC DNA]</scope>
</reference>
<proteinExistence type="predicted"/>
<evidence type="ECO:0000256" key="1">
    <source>
        <dbReference type="SAM" id="Phobius"/>
    </source>
</evidence>